<dbReference type="Pfam" id="PF11969">
    <property type="entry name" value="DcpS_C"/>
    <property type="match status" value="1"/>
</dbReference>
<name>R7UN65_CAPTE</name>
<proteinExistence type="predicted"/>
<keyword evidence="3" id="KW-1185">Reference proteome</keyword>
<dbReference type="STRING" id="283909.R7UN65"/>
<evidence type="ECO:0000313" key="1">
    <source>
        <dbReference type="EMBL" id="ELU05387.1"/>
    </source>
</evidence>
<dbReference type="GO" id="GO:0003697">
    <property type="term" value="F:single-stranded DNA binding"/>
    <property type="evidence" value="ECO:0007669"/>
    <property type="project" value="TreeGrafter"/>
</dbReference>
<dbReference type="EMBL" id="AMQN01044234">
    <property type="status" value="NOT_ANNOTATED_CDS"/>
    <property type="molecule type" value="Genomic_DNA"/>
</dbReference>
<dbReference type="EnsemblMetazoa" id="CapteT145331">
    <property type="protein sequence ID" value="CapteP145331"/>
    <property type="gene ID" value="CapteG145331"/>
</dbReference>
<organism evidence="1">
    <name type="scientific">Capitella teleta</name>
    <name type="common">Polychaete worm</name>
    <dbReference type="NCBI Taxonomy" id="283909"/>
    <lineage>
        <taxon>Eukaryota</taxon>
        <taxon>Metazoa</taxon>
        <taxon>Spiralia</taxon>
        <taxon>Lophotrochozoa</taxon>
        <taxon>Annelida</taxon>
        <taxon>Polychaeta</taxon>
        <taxon>Sedentaria</taxon>
        <taxon>Scolecida</taxon>
        <taxon>Capitellidae</taxon>
        <taxon>Capitella</taxon>
    </lineage>
</organism>
<evidence type="ECO:0000313" key="2">
    <source>
        <dbReference type="EnsemblMetazoa" id="CapteP145331"/>
    </source>
</evidence>
<dbReference type="Proteomes" id="UP000014760">
    <property type="component" value="Unassembled WGS sequence"/>
</dbReference>
<reference evidence="2" key="3">
    <citation type="submission" date="2015-06" db="UniProtKB">
        <authorList>
            <consortium name="EnsemblMetazoa"/>
        </authorList>
    </citation>
    <scope>IDENTIFICATION</scope>
</reference>
<dbReference type="GO" id="GO:0005634">
    <property type="term" value="C:nucleus"/>
    <property type="evidence" value="ECO:0007669"/>
    <property type="project" value="TreeGrafter"/>
</dbReference>
<protein>
    <submittedName>
        <fullName evidence="1 2">Uncharacterized protein</fullName>
    </submittedName>
</protein>
<dbReference type="InterPro" id="IPR036265">
    <property type="entry name" value="HIT-like_sf"/>
</dbReference>
<dbReference type="OrthoDB" id="3512845at2759"/>
<dbReference type="EMBL" id="KB301554">
    <property type="protein sequence ID" value="ELU05387.1"/>
    <property type="molecule type" value="Genomic_DNA"/>
</dbReference>
<reference evidence="1 3" key="2">
    <citation type="journal article" date="2013" name="Nature">
        <title>Insights into bilaterian evolution from three spiralian genomes.</title>
        <authorList>
            <person name="Simakov O."/>
            <person name="Marletaz F."/>
            <person name="Cho S.J."/>
            <person name="Edsinger-Gonzales E."/>
            <person name="Havlak P."/>
            <person name="Hellsten U."/>
            <person name="Kuo D.H."/>
            <person name="Larsson T."/>
            <person name="Lv J."/>
            <person name="Arendt D."/>
            <person name="Savage R."/>
            <person name="Osoegawa K."/>
            <person name="de Jong P."/>
            <person name="Grimwood J."/>
            <person name="Chapman J.A."/>
            <person name="Shapiro H."/>
            <person name="Aerts A."/>
            <person name="Otillar R.P."/>
            <person name="Terry A.Y."/>
            <person name="Boore J.L."/>
            <person name="Grigoriev I.V."/>
            <person name="Lindberg D.R."/>
            <person name="Seaver E.C."/>
            <person name="Weisblat D.A."/>
            <person name="Putnam N.H."/>
            <person name="Rokhsar D.S."/>
        </authorList>
    </citation>
    <scope>NUCLEOTIDE SEQUENCE</scope>
    <source>
        <strain evidence="1 3">I ESC-2004</strain>
    </source>
</reference>
<dbReference type="PANTHER" id="PTHR12486:SF4">
    <property type="entry name" value="APRATAXIN"/>
    <property type="match status" value="1"/>
</dbReference>
<feature type="non-terminal residue" evidence="1">
    <location>
        <position position="1"/>
    </location>
</feature>
<accession>R7UN65</accession>
<dbReference type="GO" id="GO:0003725">
    <property type="term" value="F:double-stranded RNA binding"/>
    <property type="evidence" value="ECO:0007669"/>
    <property type="project" value="TreeGrafter"/>
</dbReference>
<dbReference type="HOGENOM" id="CLU_2856237_0_0_1"/>
<evidence type="ECO:0000313" key="3">
    <source>
        <dbReference type="Proteomes" id="UP000014760"/>
    </source>
</evidence>
<dbReference type="GO" id="GO:0030983">
    <property type="term" value="F:mismatched DNA binding"/>
    <property type="evidence" value="ECO:0007669"/>
    <property type="project" value="TreeGrafter"/>
</dbReference>
<dbReference type="PANTHER" id="PTHR12486">
    <property type="entry name" value="APRATAXIN-RELATED"/>
    <property type="match status" value="1"/>
</dbReference>
<sequence length="65" mass="7582">VQVRFSQARHHFLVMPRESIANLKALDSRHLDLLRHMQSRGEELAAKTSKTLQFRLGYHAIPSMR</sequence>
<gene>
    <name evidence="1" type="ORF">CAPTEDRAFT_145331</name>
</gene>
<dbReference type="AlphaFoldDB" id="R7UN65"/>
<dbReference type="GO" id="GO:0033699">
    <property type="term" value="F:DNA 5'-adenosine monophosphate hydrolase activity"/>
    <property type="evidence" value="ECO:0007669"/>
    <property type="project" value="TreeGrafter"/>
</dbReference>
<dbReference type="SUPFAM" id="SSF54197">
    <property type="entry name" value="HIT-like"/>
    <property type="match status" value="1"/>
</dbReference>
<dbReference type="GO" id="GO:0000012">
    <property type="term" value="P:single strand break repair"/>
    <property type="evidence" value="ECO:0007669"/>
    <property type="project" value="TreeGrafter"/>
</dbReference>
<reference evidence="3" key="1">
    <citation type="submission" date="2012-12" db="EMBL/GenBank/DDBJ databases">
        <authorList>
            <person name="Hellsten U."/>
            <person name="Grimwood J."/>
            <person name="Chapman J.A."/>
            <person name="Shapiro H."/>
            <person name="Aerts A."/>
            <person name="Otillar R.P."/>
            <person name="Terry A.Y."/>
            <person name="Boore J.L."/>
            <person name="Simakov O."/>
            <person name="Marletaz F."/>
            <person name="Cho S.-J."/>
            <person name="Edsinger-Gonzales E."/>
            <person name="Havlak P."/>
            <person name="Kuo D.-H."/>
            <person name="Larsson T."/>
            <person name="Lv J."/>
            <person name="Arendt D."/>
            <person name="Savage R."/>
            <person name="Osoegawa K."/>
            <person name="de Jong P."/>
            <person name="Lindberg D.R."/>
            <person name="Seaver E.C."/>
            <person name="Weisblat D.A."/>
            <person name="Putnam N.H."/>
            <person name="Grigoriev I.V."/>
            <person name="Rokhsar D.S."/>
        </authorList>
    </citation>
    <scope>NUCLEOTIDE SEQUENCE</scope>
    <source>
        <strain evidence="3">I ESC-2004</strain>
    </source>
</reference>
<dbReference type="Gene3D" id="3.30.428.10">
    <property type="entry name" value="HIT-like"/>
    <property type="match status" value="1"/>
</dbReference>
<dbReference type="GO" id="GO:1990165">
    <property type="term" value="F:single-strand break-containing DNA binding"/>
    <property type="evidence" value="ECO:0007669"/>
    <property type="project" value="TreeGrafter"/>
</dbReference>